<evidence type="ECO:0000259" key="2">
    <source>
        <dbReference type="Pfam" id="PF04069"/>
    </source>
</evidence>
<dbReference type="STRING" id="1920490.GCA_001895925_02368"/>
<feature type="chain" id="PRO_5015405436" evidence="1">
    <location>
        <begin position="22"/>
        <end position="295"/>
    </location>
</feature>
<dbReference type="AlphaFoldDB" id="A0A2T1D8E1"/>
<dbReference type="GO" id="GO:0043190">
    <property type="term" value="C:ATP-binding cassette (ABC) transporter complex"/>
    <property type="evidence" value="ECO:0007669"/>
    <property type="project" value="InterPro"/>
</dbReference>
<dbReference type="EMBL" id="PVWG01000037">
    <property type="protein sequence ID" value="PSB16765.1"/>
    <property type="molecule type" value="Genomic_DNA"/>
</dbReference>
<dbReference type="PROSITE" id="PS51257">
    <property type="entry name" value="PROKAR_LIPOPROTEIN"/>
    <property type="match status" value="1"/>
</dbReference>
<name>A0A2T1D8E1_9CYAN</name>
<dbReference type="OrthoDB" id="9801163at2"/>
<dbReference type="Gene3D" id="3.40.190.120">
    <property type="entry name" value="Osmoprotection protein (prox), domain 2"/>
    <property type="match status" value="1"/>
</dbReference>
<keyword evidence="1" id="KW-0732">Signal</keyword>
<dbReference type="Gene3D" id="3.40.190.10">
    <property type="entry name" value="Periplasmic binding protein-like II"/>
    <property type="match status" value="1"/>
</dbReference>
<dbReference type="CDD" id="cd13613">
    <property type="entry name" value="PBP2_Opu_like_2"/>
    <property type="match status" value="1"/>
</dbReference>
<accession>A0A2T1D8E1</accession>
<evidence type="ECO:0000313" key="4">
    <source>
        <dbReference type="Proteomes" id="UP000238634"/>
    </source>
</evidence>
<reference evidence="3 4" key="1">
    <citation type="submission" date="2018-02" db="EMBL/GenBank/DDBJ databases">
        <authorList>
            <person name="Cohen D.B."/>
            <person name="Kent A.D."/>
        </authorList>
    </citation>
    <scope>NUCLEOTIDE SEQUENCE [LARGE SCALE GENOMIC DNA]</scope>
    <source>
        <strain evidence="3 4">ULC007</strain>
    </source>
</reference>
<organism evidence="3 4">
    <name type="scientific">Phormidesmis priestleyi ULC007</name>
    <dbReference type="NCBI Taxonomy" id="1920490"/>
    <lineage>
        <taxon>Bacteria</taxon>
        <taxon>Bacillati</taxon>
        <taxon>Cyanobacteriota</taxon>
        <taxon>Cyanophyceae</taxon>
        <taxon>Leptolyngbyales</taxon>
        <taxon>Leptolyngbyaceae</taxon>
        <taxon>Phormidesmis</taxon>
    </lineage>
</organism>
<dbReference type="RefSeq" id="WP_073074576.1">
    <property type="nucleotide sequence ID" value="NZ_MPPI01000040.1"/>
</dbReference>
<dbReference type="Pfam" id="PF04069">
    <property type="entry name" value="OpuAC"/>
    <property type="match status" value="1"/>
</dbReference>
<protein>
    <submittedName>
        <fullName evidence="3">ABC transporter substrate-binding protein</fullName>
    </submittedName>
</protein>
<proteinExistence type="predicted"/>
<sequence length="295" mass="33305">MNLKRFFVFFLLMVALVTGIAACSSGGDRVVIGTKNFTEQVILGEILAQQIEGKTSLKVDRRFNLGGTLICQQGMISGDLDLYPEYTGTAYTTILKFPAIADAKKVFEQLKQEYPARYKLEWTAPFGFNNSFAMVIRGDDAKKYNLQTLSQAAKYTPQWRAGFGFEFLNREDGFPGLSKTYNLKFAESPKVMDLGLLYRALTDKQVDFVAGNTTDGVIPTLNLVVLKDDRQYFPPYEAAAIVRQETLRKHPELKQVLDQLGGTISEKKMQELNYRVDGKKEDVKQVVREFLQSKS</sequence>
<gene>
    <name evidence="3" type="ORF">C7B65_20625</name>
</gene>
<evidence type="ECO:0000256" key="1">
    <source>
        <dbReference type="SAM" id="SignalP"/>
    </source>
</evidence>
<dbReference type="GO" id="GO:0022857">
    <property type="term" value="F:transmembrane transporter activity"/>
    <property type="evidence" value="ECO:0007669"/>
    <property type="project" value="InterPro"/>
</dbReference>
<reference evidence="3 4" key="2">
    <citation type="submission" date="2018-03" db="EMBL/GenBank/DDBJ databases">
        <title>The ancient ancestry and fast evolution of plastids.</title>
        <authorList>
            <person name="Moore K.R."/>
            <person name="Magnabosco C."/>
            <person name="Momper L."/>
            <person name="Gold D.A."/>
            <person name="Bosak T."/>
            <person name="Fournier G.P."/>
        </authorList>
    </citation>
    <scope>NUCLEOTIDE SEQUENCE [LARGE SCALE GENOMIC DNA]</scope>
    <source>
        <strain evidence="3 4">ULC007</strain>
    </source>
</reference>
<dbReference type="SUPFAM" id="SSF53850">
    <property type="entry name" value="Periplasmic binding protein-like II"/>
    <property type="match status" value="1"/>
</dbReference>
<keyword evidence="4" id="KW-1185">Reference proteome</keyword>
<feature type="domain" description="ABC-type glycine betaine transport system substrate-binding" evidence="2">
    <location>
        <begin position="29"/>
        <end position="292"/>
    </location>
</feature>
<dbReference type="Proteomes" id="UP000238634">
    <property type="component" value="Unassembled WGS sequence"/>
</dbReference>
<dbReference type="InterPro" id="IPR007210">
    <property type="entry name" value="ABC_Gly_betaine_transp_sub-bd"/>
</dbReference>
<comment type="caution">
    <text evidence="3">The sequence shown here is derived from an EMBL/GenBank/DDBJ whole genome shotgun (WGS) entry which is preliminary data.</text>
</comment>
<evidence type="ECO:0000313" key="3">
    <source>
        <dbReference type="EMBL" id="PSB16765.1"/>
    </source>
</evidence>
<feature type="signal peptide" evidence="1">
    <location>
        <begin position="1"/>
        <end position="21"/>
    </location>
</feature>